<keyword evidence="1" id="KW-0812">Transmembrane</keyword>
<reference evidence="2" key="1">
    <citation type="submission" date="2021-02" db="EMBL/GenBank/DDBJ databases">
        <authorList>
            <person name="Han P."/>
        </authorList>
    </citation>
    <scope>NUCLEOTIDE SEQUENCE</scope>
    <source>
        <strain evidence="2">Candidatus Nitrosotenuis uzonensis 5A</strain>
    </source>
</reference>
<dbReference type="InterPro" id="IPR019151">
    <property type="entry name" value="Proteasome_assmbl_chaperone_2"/>
</dbReference>
<dbReference type="PANTHER" id="PTHR35610">
    <property type="entry name" value="3-ISOPROPYLMALATE DEHYDRATASE-RELATED"/>
    <property type="match status" value="1"/>
</dbReference>
<comment type="caution">
    <text evidence="2">The sequence shown here is derived from an EMBL/GenBank/DDBJ whole genome shotgun (WGS) entry which is preliminary data.</text>
</comment>
<proteinExistence type="predicted"/>
<dbReference type="AlphaFoldDB" id="A0A812F2J9"/>
<protein>
    <recommendedName>
        <fullName evidence="4">Proteasome assembly chaperone family protein</fullName>
    </recommendedName>
</protein>
<evidence type="ECO:0008006" key="4">
    <source>
        <dbReference type="Google" id="ProtNLM"/>
    </source>
</evidence>
<evidence type="ECO:0000256" key="1">
    <source>
        <dbReference type="SAM" id="Phobius"/>
    </source>
</evidence>
<dbReference type="Proteomes" id="UP000655759">
    <property type="component" value="Unassembled WGS sequence"/>
</dbReference>
<sequence>MTQKKSNKAKAKSERILLLGFPGNGLIGTFTISYIISRLQMQLIGEINHPEMPPTIFVENGEIIGPIRIYKKGDLYAIIADVPIHPDIAYEFVHSLAEFCKREKISKVIVPSGVDTESVDKKDIKTYGLATDESLEKLLYDNSIPKFLAGSIIGTDAAVISTFRNSRIPLLMLYTSCHPYFPDPQASVHAITSLANVINIQVDTTDIQKRVDYLRIQHRNLMQETLEALYQQEKPAPSNVPPIYR</sequence>
<name>A0A812F2J9_9ARCH</name>
<organism evidence="2 3">
    <name type="scientific">Candidatus Nitrosotenuis uzonensis</name>
    <dbReference type="NCBI Taxonomy" id="1407055"/>
    <lineage>
        <taxon>Archaea</taxon>
        <taxon>Nitrososphaerota</taxon>
        <taxon>Candidatus Nitrosotenuis</taxon>
    </lineage>
</organism>
<dbReference type="RefSeq" id="WP_205098059.1">
    <property type="nucleotide sequence ID" value="NZ_CAJNAQ010000002.1"/>
</dbReference>
<dbReference type="Gene3D" id="3.40.50.10900">
    <property type="entry name" value="PAC-like subunit"/>
    <property type="match status" value="1"/>
</dbReference>
<keyword evidence="1" id="KW-1133">Transmembrane helix</keyword>
<dbReference type="EMBL" id="CAJNAQ010000002">
    <property type="protein sequence ID" value="CAE6487496.1"/>
    <property type="molecule type" value="Genomic_DNA"/>
</dbReference>
<accession>A0A812F2J9</accession>
<evidence type="ECO:0000313" key="3">
    <source>
        <dbReference type="Proteomes" id="UP000655759"/>
    </source>
</evidence>
<evidence type="ECO:0000313" key="2">
    <source>
        <dbReference type="EMBL" id="CAE6487496.1"/>
    </source>
</evidence>
<feature type="transmembrane region" description="Helical" evidence="1">
    <location>
        <begin position="16"/>
        <end position="36"/>
    </location>
</feature>
<dbReference type="PANTHER" id="PTHR35610:SF3">
    <property type="entry name" value="PROTEASOME ASSEMBLY CHAPERONE FAMILY PROTEIN"/>
    <property type="match status" value="1"/>
</dbReference>
<keyword evidence="1" id="KW-0472">Membrane</keyword>
<dbReference type="SUPFAM" id="SSF159659">
    <property type="entry name" value="Cgl1923-like"/>
    <property type="match status" value="1"/>
</dbReference>
<dbReference type="InterPro" id="IPR038389">
    <property type="entry name" value="PSMG2_sf"/>
</dbReference>
<dbReference type="Pfam" id="PF09754">
    <property type="entry name" value="PAC2"/>
    <property type="match status" value="1"/>
</dbReference>
<gene>
    <name evidence="2" type="ORF">NUZ5A_20323</name>
</gene>